<proteinExistence type="predicted"/>
<reference evidence="1 4" key="2">
    <citation type="submission" date="2021-03" db="EMBL/GenBank/DDBJ databases">
        <title>Antimicrobial resistance genes in bacteria isolated from Japanese honey, and their potential for conferring macrolide and lincosamide resistance in the American foulbrood pathogen Paenibacillus larvae.</title>
        <authorList>
            <person name="Okamoto M."/>
            <person name="Kumagai M."/>
            <person name="Kanamori H."/>
            <person name="Takamatsu D."/>
        </authorList>
    </citation>
    <scope>NUCLEOTIDE SEQUENCE [LARGE SCALE GENOMIC DNA]</scope>
    <source>
        <strain evidence="1 4">J6TS1</strain>
    </source>
</reference>
<evidence type="ECO:0000313" key="4">
    <source>
        <dbReference type="Proteomes" id="UP000680670"/>
    </source>
</evidence>
<gene>
    <name evidence="2" type="ORF">D5F11_010650</name>
    <name evidence="1" type="ORF">J6TS1_17230</name>
</gene>
<dbReference type="InterPro" id="IPR007351">
    <property type="entry name" value="YjbR"/>
</dbReference>
<dbReference type="OrthoDB" id="9789813at2"/>
<dbReference type="Pfam" id="PF04237">
    <property type="entry name" value="YjbR"/>
    <property type="match status" value="1"/>
</dbReference>
<evidence type="ECO:0000313" key="1">
    <source>
        <dbReference type="EMBL" id="GIN95853.1"/>
    </source>
</evidence>
<dbReference type="Proteomes" id="UP000287296">
    <property type="component" value="Unassembled WGS sequence"/>
</dbReference>
<dbReference type="GO" id="GO:0003677">
    <property type="term" value="F:DNA binding"/>
    <property type="evidence" value="ECO:0007669"/>
    <property type="project" value="UniProtKB-KW"/>
</dbReference>
<dbReference type="RefSeq" id="WP_120115816.1">
    <property type="nucleotide sequence ID" value="NZ_BORI01000018.1"/>
</dbReference>
<sequence>MDRKSIEAYCLKLAGTTQDYQKDWEADRFFIGTKMYAMIGGDSNGKPILTLKCDPILSEELREDNEAVIPGYYMNKKHWNSIYFESNISNELIEKLIAHSYNLVLKNLPKKAQKEIGLPFEI</sequence>
<name>A0A429X8T4_SIMTE</name>
<protein>
    <submittedName>
        <fullName evidence="2">MmcQ/YjbR family DNA-binding protein</fullName>
    </submittedName>
</protein>
<evidence type="ECO:0000313" key="2">
    <source>
        <dbReference type="EMBL" id="RST59855.1"/>
    </source>
</evidence>
<dbReference type="InterPro" id="IPR038056">
    <property type="entry name" value="YjbR-like_sf"/>
</dbReference>
<organism evidence="2 3">
    <name type="scientific">Siminovitchia terrae</name>
    <name type="common">Bacillus terrae</name>
    <dbReference type="NCBI Taxonomy" id="1914933"/>
    <lineage>
        <taxon>Bacteria</taxon>
        <taxon>Bacillati</taxon>
        <taxon>Bacillota</taxon>
        <taxon>Bacilli</taxon>
        <taxon>Bacillales</taxon>
        <taxon>Bacillaceae</taxon>
        <taxon>Siminovitchia</taxon>
    </lineage>
</organism>
<dbReference type="PANTHER" id="PTHR35145:SF1">
    <property type="entry name" value="CYTOPLASMIC PROTEIN"/>
    <property type="match status" value="1"/>
</dbReference>
<dbReference type="PANTHER" id="PTHR35145">
    <property type="entry name" value="CYTOPLASMIC PROTEIN-RELATED"/>
    <property type="match status" value="1"/>
</dbReference>
<keyword evidence="2" id="KW-0238">DNA-binding</keyword>
<reference evidence="2 3" key="1">
    <citation type="submission" date="2018-12" db="EMBL/GenBank/DDBJ databases">
        <authorList>
            <person name="Sun L."/>
            <person name="Chen Z."/>
        </authorList>
    </citation>
    <scope>NUCLEOTIDE SEQUENCE [LARGE SCALE GENOMIC DNA]</scope>
    <source>
        <strain evidence="2 3">LMG 29736</strain>
    </source>
</reference>
<dbReference type="Proteomes" id="UP000680670">
    <property type="component" value="Unassembled WGS sequence"/>
</dbReference>
<dbReference type="Gene3D" id="3.90.1150.30">
    <property type="match status" value="1"/>
</dbReference>
<dbReference type="AlphaFoldDB" id="A0A429X8T4"/>
<keyword evidence="4" id="KW-1185">Reference proteome</keyword>
<dbReference type="InterPro" id="IPR058532">
    <property type="entry name" value="YjbR/MT2646/Rv2570-like"/>
</dbReference>
<dbReference type="SUPFAM" id="SSF142906">
    <property type="entry name" value="YjbR-like"/>
    <property type="match status" value="1"/>
</dbReference>
<dbReference type="EMBL" id="BORJ01000003">
    <property type="protein sequence ID" value="GIN95853.1"/>
    <property type="molecule type" value="Genomic_DNA"/>
</dbReference>
<comment type="caution">
    <text evidence="2">The sequence shown here is derived from an EMBL/GenBank/DDBJ whole genome shotgun (WGS) entry which is preliminary data.</text>
</comment>
<evidence type="ECO:0000313" key="3">
    <source>
        <dbReference type="Proteomes" id="UP000287296"/>
    </source>
</evidence>
<accession>A0A429X8T4</accession>
<dbReference type="EMBL" id="QYTW02000008">
    <property type="protein sequence ID" value="RST59855.1"/>
    <property type="molecule type" value="Genomic_DNA"/>
</dbReference>